<protein>
    <submittedName>
        <fullName evidence="6">Methyl-accepting chemotaxis protein</fullName>
    </submittedName>
</protein>
<evidence type="ECO:0000256" key="3">
    <source>
        <dbReference type="ARBA" id="ARBA00029447"/>
    </source>
</evidence>
<sequence length="286" mass="31206">MEHAINALAQRFSSITVSLEDTLRSSANSLHDDKGEIFLSSNQRLRQVVGSLEQALRENLVVVERIRSLTAHVDELKTMAKEVARIADQTNLIALNAAIEAARAGEAGRGFAVVADEVRKLSKLSGETGKLIGSKVEQINSAMKSALQAVEKSTEAEAEAVTASSDNIQQVMGNLQAVFDDLQQNSVSMSGSTKKIKAEIDESLLHFQFQDRISQVLSHVRDSIDSFPHQLESCHALGMESLRPLDTGVMLSSLKDTYTMKAEHRAHDHSYTQGPASKADADITFF</sequence>
<dbReference type="Pfam" id="PF00015">
    <property type="entry name" value="MCPsignal"/>
    <property type="match status" value="1"/>
</dbReference>
<evidence type="ECO:0000256" key="1">
    <source>
        <dbReference type="ARBA" id="ARBA00004370"/>
    </source>
</evidence>
<comment type="caution">
    <text evidence="6">The sequence shown here is derived from an EMBL/GenBank/DDBJ whole genome shotgun (WGS) entry which is preliminary data.</text>
</comment>
<keyword evidence="7" id="KW-1185">Reference proteome</keyword>
<evidence type="ECO:0000256" key="4">
    <source>
        <dbReference type="PROSITE-ProRule" id="PRU00284"/>
    </source>
</evidence>
<dbReference type="Gene3D" id="1.10.287.950">
    <property type="entry name" value="Methyl-accepting chemotaxis protein"/>
    <property type="match status" value="1"/>
</dbReference>
<dbReference type="InterPro" id="IPR004090">
    <property type="entry name" value="Chemotax_Me-accpt_rcpt"/>
</dbReference>
<keyword evidence="2 4" id="KW-0807">Transducer</keyword>
<dbReference type="InterPro" id="IPR004089">
    <property type="entry name" value="MCPsignal_dom"/>
</dbReference>
<proteinExistence type="inferred from homology"/>
<reference evidence="6 7" key="1">
    <citation type="submission" date="2022-07" db="EMBL/GenBank/DDBJ databases">
        <title>Methylomonas rivi sp. nov., Methylomonas rosea sp. nov., Methylomonas aureus sp. nov. and Methylomonas subterranea sp. nov., four novel methanotrophs isolated from a freshwater creek and the deep terrestrial subsurface.</title>
        <authorList>
            <person name="Abin C."/>
            <person name="Sankaranarayanan K."/>
            <person name="Garner C."/>
            <person name="Sindelar R."/>
            <person name="Kotary K."/>
            <person name="Garner R."/>
            <person name="Barclay S."/>
            <person name="Lawson P."/>
            <person name="Krumholz L."/>
        </authorList>
    </citation>
    <scope>NUCLEOTIDE SEQUENCE [LARGE SCALE GENOMIC DNA]</scope>
    <source>
        <strain evidence="6 7">SURF-2</strain>
    </source>
</reference>
<evidence type="ECO:0000313" key="6">
    <source>
        <dbReference type="EMBL" id="MCQ8103970.1"/>
    </source>
</evidence>
<evidence type="ECO:0000313" key="7">
    <source>
        <dbReference type="Proteomes" id="UP001524499"/>
    </source>
</evidence>
<dbReference type="SMART" id="SM00283">
    <property type="entry name" value="MA"/>
    <property type="match status" value="1"/>
</dbReference>
<evidence type="ECO:0000256" key="2">
    <source>
        <dbReference type="ARBA" id="ARBA00023224"/>
    </source>
</evidence>
<comment type="similarity">
    <text evidence="3">Belongs to the methyl-accepting chemotaxis (MCP) protein family.</text>
</comment>
<dbReference type="SUPFAM" id="SSF58104">
    <property type="entry name" value="Methyl-accepting chemotaxis protein (MCP) signaling domain"/>
    <property type="match status" value="1"/>
</dbReference>
<accession>A0ABT1TEU9</accession>
<evidence type="ECO:0000259" key="5">
    <source>
        <dbReference type="PROSITE" id="PS50111"/>
    </source>
</evidence>
<organism evidence="6 7">
    <name type="scientific">Methylomonas subterranea</name>
    <dbReference type="NCBI Taxonomy" id="2952225"/>
    <lineage>
        <taxon>Bacteria</taxon>
        <taxon>Pseudomonadati</taxon>
        <taxon>Pseudomonadota</taxon>
        <taxon>Gammaproteobacteria</taxon>
        <taxon>Methylococcales</taxon>
        <taxon>Methylococcaceae</taxon>
        <taxon>Methylomonas</taxon>
    </lineage>
</organism>
<dbReference type="PANTHER" id="PTHR32089">
    <property type="entry name" value="METHYL-ACCEPTING CHEMOTAXIS PROTEIN MCPB"/>
    <property type="match status" value="1"/>
</dbReference>
<dbReference type="PROSITE" id="PS50111">
    <property type="entry name" value="CHEMOTAXIS_TRANSDUC_2"/>
    <property type="match status" value="1"/>
</dbReference>
<dbReference type="EMBL" id="JANIBJ010000011">
    <property type="protein sequence ID" value="MCQ8103970.1"/>
    <property type="molecule type" value="Genomic_DNA"/>
</dbReference>
<dbReference type="Proteomes" id="UP001524499">
    <property type="component" value="Unassembled WGS sequence"/>
</dbReference>
<comment type="subcellular location">
    <subcellularLocation>
        <location evidence="1">Membrane</location>
    </subcellularLocation>
</comment>
<feature type="domain" description="Methyl-accepting transducer" evidence="5">
    <location>
        <begin position="1"/>
        <end position="203"/>
    </location>
</feature>
<dbReference type="PRINTS" id="PR00260">
    <property type="entry name" value="CHEMTRNSDUCR"/>
</dbReference>
<gene>
    <name evidence="6" type="ORF">NP590_07630</name>
</gene>
<name>A0ABT1TEU9_9GAMM</name>
<dbReference type="PANTHER" id="PTHR32089:SF112">
    <property type="entry name" value="LYSOZYME-LIKE PROTEIN-RELATED"/>
    <property type="match status" value="1"/>
</dbReference>